<feature type="non-terminal residue" evidence="1">
    <location>
        <position position="57"/>
    </location>
</feature>
<accession>X1G4I0</accession>
<dbReference type="EMBL" id="BART01041665">
    <property type="protein sequence ID" value="GAH27928.1"/>
    <property type="molecule type" value="Genomic_DNA"/>
</dbReference>
<sequence>DYLNNHLNLVTTLHDKPLFFHSVRKEMERLKKMGYCNPDWENKIVYDSWGMGIKVDF</sequence>
<gene>
    <name evidence="1" type="ORF">S01H4_66874</name>
</gene>
<evidence type="ECO:0000313" key="1">
    <source>
        <dbReference type="EMBL" id="GAH27928.1"/>
    </source>
</evidence>
<protein>
    <submittedName>
        <fullName evidence="1">Uncharacterized protein</fullName>
    </submittedName>
</protein>
<feature type="non-terminal residue" evidence="1">
    <location>
        <position position="1"/>
    </location>
</feature>
<name>X1G4I0_9ZZZZ</name>
<organism evidence="1">
    <name type="scientific">marine sediment metagenome</name>
    <dbReference type="NCBI Taxonomy" id="412755"/>
    <lineage>
        <taxon>unclassified sequences</taxon>
        <taxon>metagenomes</taxon>
        <taxon>ecological metagenomes</taxon>
    </lineage>
</organism>
<dbReference type="AlphaFoldDB" id="X1G4I0"/>
<proteinExistence type="predicted"/>
<comment type="caution">
    <text evidence="1">The sequence shown here is derived from an EMBL/GenBank/DDBJ whole genome shotgun (WGS) entry which is preliminary data.</text>
</comment>
<reference evidence="1" key="1">
    <citation type="journal article" date="2014" name="Front. Microbiol.">
        <title>High frequency of phylogenetically diverse reductive dehalogenase-homologous genes in deep subseafloor sedimentary metagenomes.</title>
        <authorList>
            <person name="Kawai M."/>
            <person name="Futagami T."/>
            <person name="Toyoda A."/>
            <person name="Takaki Y."/>
            <person name="Nishi S."/>
            <person name="Hori S."/>
            <person name="Arai W."/>
            <person name="Tsubouchi T."/>
            <person name="Morono Y."/>
            <person name="Uchiyama I."/>
            <person name="Ito T."/>
            <person name="Fujiyama A."/>
            <person name="Inagaki F."/>
            <person name="Takami H."/>
        </authorList>
    </citation>
    <scope>NUCLEOTIDE SEQUENCE</scope>
    <source>
        <strain evidence="1">Expedition CK06-06</strain>
    </source>
</reference>